<dbReference type="InterPro" id="IPR003661">
    <property type="entry name" value="HisK_dim/P_dom"/>
</dbReference>
<dbReference type="EC" id="2.7.13.3" evidence="3"/>
<dbReference type="InterPro" id="IPR036890">
    <property type="entry name" value="HATPase_C_sf"/>
</dbReference>
<gene>
    <name evidence="14" type="ORF">GCM10022261_31410</name>
</gene>
<dbReference type="Pfam" id="PF02518">
    <property type="entry name" value="HATPase_c"/>
    <property type="match status" value="1"/>
</dbReference>
<protein>
    <recommendedName>
        <fullName evidence="3">histidine kinase</fullName>
        <ecNumber evidence="3">2.7.13.3</ecNumber>
    </recommendedName>
</protein>
<dbReference type="PRINTS" id="PR00344">
    <property type="entry name" value="BCTRLSENSOR"/>
</dbReference>
<dbReference type="CDD" id="cd00075">
    <property type="entry name" value="HATPase"/>
    <property type="match status" value="1"/>
</dbReference>
<keyword evidence="5" id="KW-0808">Transferase</keyword>
<dbReference type="InterPro" id="IPR050428">
    <property type="entry name" value="TCS_sensor_his_kinase"/>
</dbReference>
<sequence>MLTATLGGLLIAGGVSYTLQAKNVSDRANAEIDDEIQDLRTVAEAGREGRPFASVDELLFTAMSADVPSEHESFAALIDGRVAYVPAGERAVDLTAPDLLAHVDRLADPNQVVTSDISADGRLLRIAVVPVQVTGDPAQGYFLVAYDIGFYLAEVARSAWVYAGVSLATLVLVGVLGSAVMKGLLRPVREINEVAERADANDLSARVDVTGSGDEIDRLGAGFNSMLDRVQAGVQEQRRFLSDAGHELRTPLTIIRGNLEVMDESDPDDVVETRALILDEVDRMNRMVEDLLLLSKARRADFVQRGRESAATIIAEVAAKAANLGTQRVEAVTSVDQAIAVDRQRIEQAMLQLVRNAVTYTPPHSTIAISASTTSAPARHPEAGPAALFSVIDNGPGIAVEEQEHVFKRFHRGTTGRGSEGTGLGLSIVAAIARAHGGWVDLESEPGHGCAFTIVIPRTPYRKDLEWPTS</sequence>
<dbReference type="RefSeq" id="WP_236863438.1">
    <property type="nucleotide sequence ID" value="NZ_BAABAZ010000012.1"/>
</dbReference>
<keyword evidence="14" id="KW-0547">Nucleotide-binding</keyword>
<dbReference type="CDD" id="cd06225">
    <property type="entry name" value="HAMP"/>
    <property type="match status" value="1"/>
</dbReference>
<keyword evidence="7" id="KW-0418">Kinase</keyword>
<dbReference type="Gene3D" id="1.10.287.130">
    <property type="match status" value="1"/>
</dbReference>
<evidence type="ECO:0000256" key="6">
    <source>
        <dbReference type="ARBA" id="ARBA00022692"/>
    </source>
</evidence>
<evidence type="ECO:0000256" key="5">
    <source>
        <dbReference type="ARBA" id="ARBA00022679"/>
    </source>
</evidence>
<dbReference type="SMART" id="SM00387">
    <property type="entry name" value="HATPase_c"/>
    <property type="match status" value="1"/>
</dbReference>
<keyword evidence="4" id="KW-0597">Phosphoprotein</keyword>
<evidence type="ECO:0000256" key="8">
    <source>
        <dbReference type="ARBA" id="ARBA00022989"/>
    </source>
</evidence>
<evidence type="ECO:0000259" key="13">
    <source>
        <dbReference type="PROSITE" id="PS50885"/>
    </source>
</evidence>
<dbReference type="InterPro" id="IPR005467">
    <property type="entry name" value="His_kinase_dom"/>
</dbReference>
<feature type="transmembrane region" description="Helical" evidence="11">
    <location>
        <begin position="159"/>
        <end position="181"/>
    </location>
</feature>
<dbReference type="InterPro" id="IPR004358">
    <property type="entry name" value="Sig_transdc_His_kin-like_C"/>
</dbReference>
<dbReference type="InterPro" id="IPR036097">
    <property type="entry name" value="HisK_dim/P_sf"/>
</dbReference>
<dbReference type="EMBL" id="BAABAZ010000012">
    <property type="protein sequence ID" value="GAA4285610.1"/>
    <property type="molecule type" value="Genomic_DNA"/>
</dbReference>
<comment type="catalytic activity">
    <reaction evidence="1">
        <text>ATP + protein L-histidine = ADP + protein N-phospho-L-histidine.</text>
        <dbReference type="EC" id="2.7.13.3"/>
    </reaction>
</comment>
<accession>A0ABP8ENT5</accession>
<evidence type="ECO:0000256" key="3">
    <source>
        <dbReference type="ARBA" id="ARBA00012438"/>
    </source>
</evidence>
<evidence type="ECO:0000256" key="10">
    <source>
        <dbReference type="ARBA" id="ARBA00023136"/>
    </source>
</evidence>
<dbReference type="PANTHER" id="PTHR45436:SF5">
    <property type="entry name" value="SENSOR HISTIDINE KINASE TRCS"/>
    <property type="match status" value="1"/>
</dbReference>
<dbReference type="PROSITE" id="PS50109">
    <property type="entry name" value="HIS_KIN"/>
    <property type="match status" value="1"/>
</dbReference>
<dbReference type="Pfam" id="PF00672">
    <property type="entry name" value="HAMP"/>
    <property type="match status" value="1"/>
</dbReference>
<reference evidence="15" key="1">
    <citation type="journal article" date="2019" name="Int. J. Syst. Evol. Microbiol.">
        <title>The Global Catalogue of Microorganisms (GCM) 10K type strain sequencing project: providing services to taxonomists for standard genome sequencing and annotation.</title>
        <authorList>
            <consortium name="The Broad Institute Genomics Platform"/>
            <consortium name="The Broad Institute Genome Sequencing Center for Infectious Disease"/>
            <person name="Wu L."/>
            <person name="Ma J."/>
        </authorList>
    </citation>
    <scope>NUCLEOTIDE SEQUENCE [LARGE SCALE GENOMIC DNA]</scope>
    <source>
        <strain evidence="15">JCM 17458</strain>
    </source>
</reference>
<evidence type="ECO:0000256" key="9">
    <source>
        <dbReference type="ARBA" id="ARBA00023012"/>
    </source>
</evidence>
<dbReference type="InterPro" id="IPR003660">
    <property type="entry name" value="HAMP_dom"/>
</dbReference>
<dbReference type="InterPro" id="IPR003594">
    <property type="entry name" value="HATPase_dom"/>
</dbReference>
<dbReference type="Proteomes" id="UP001501586">
    <property type="component" value="Unassembled WGS sequence"/>
</dbReference>
<dbReference type="SUPFAM" id="SSF47384">
    <property type="entry name" value="Homodimeric domain of signal transducing histidine kinase"/>
    <property type="match status" value="1"/>
</dbReference>
<keyword evidence="8 11" id="KW-1133">Transmembrane helix</keyword>
<dbReference type="SMART" id="SM00388">
    <property type="entry name" value="HisKA"/>
    <property type="match status" value="1"/>
</dbReference>
<keyword evidence="15" id="KW-1185">Reference proteome</keyword>
<proteinExistence type="predicted"/>
<organism evidence="14 15">
    <name type="scientific">Brevibacterium daeguense</name>
    <dbReference type="NCBI Taxonomy" id="909936"/>
    <lineage>
        <taxon>Bacteria</taxon>
        <taxon>Bacillati</taxon>
        <taxon>Actinomycetota</taxon>
        <taxon>Actinomycetes</taxon>
        <taxon>Micrococcales</taxon>
        <taxon>Brevibacteriaceae</taxon>
        <taxon>Brevibacterium</taxon>
    </lineage>
</organism>
<dbReference type="SMART" id="SM00304">
    <property type="entry name" value="HAMP"/>
    <property type="match status" value="1"/>
</dbReference>
<evidence type="ECO:0000256" key="1">
    <source>
        <dbReference type="ARBA" id="ARBA00000085"/>
    </source>
</evidence>
<keyword evidence="14" id="KW-0067">ATP-binding</keyword>
<dbReference type="CDD" id="cd00082">
    <property type="entry name" value="HisKA"/>
    <property type="match status" value="1"/>
</dbReference>
<evidence type="ECO:0000313" key="15">
    <source>
        <dbReference type="Proteomes" id="UP001501586"/>
    </source>
</evidence>
<dbReference type="SUPFAM" id="SSF55874">
    <property type="entry name" value="ATPase domain of HSP90 chaperone/DNA topoisomerase II/histidine kinase"/>
    <property type="match status" value="1"/>
</dbReference>
<dbReference type="Gene3D" id="6.10.340.10">
    <property type="match status" value="1"/>
</dbReference>
<evidence type="ECO:0000256" key="11">
    <source>
        <dbReference type="SAM" id="Phobius"/>
    </source>
</evidence>
<dbReference type="PROSITE" id="PS50885">
    <property type="entry name" value="HAMP"/>
    <property type="match status" value="1"/>
</dbReference>
<evidence type="ECO:0000256" key="2">
    <source>
        <dbReference type="ARBA" id="ARBA00004236"/>
    </source>
</evidence>
<dbReference type="Gene3D" id="3.30.565.10">
    <property type="entry name" value="Histidine kinase-like ATPase, C-terminal domain"/>
    <property type="match status" value="1"/>
</dbReference>
<comment type="caution">
    <text evidence="14">The sequence shown here is derived from an EMBL/GenBank/DDBJ whole genome shotgun (WGS) entry which is preliminary data.</text>
</comment>
<keyword evidence="6 11" id="KW-0812">Transmembrane</keyword>
<feature type="domain" description="Histidine kinase" evidence="12">
    <location>
        <begin position="243"/>
        <end position="460"/>
    </location>
</feature>
<comment type="subcellular location">
    <subcellularLocation>
        <location evidence="2">Cell membrane</location>
    </subcellularLocation>
</comment>
<dbReference type="GO" id="GO:0005524">
    <property type="term" value="F:ATP binding"/>
    <property type="evidence" value="ECO:0007669"/>
    <property type="project" value="UniProtKB-KW"/>
</dbReference>
<feature type="domain" description="HAMP" evidence="13">
    <location>
        <begin position="182"/>
        <end position="235"/>
    </location>
</feature>
<keyword evidence="10 11" id="KW-0472">Membrane</keyword>
<evidence type="ECO:0000313" key="14">
    <source>
        <dbReference type="EMBL" id="GAA4285610.1"/>
    </source>
</evidence>
<keyword evidence="9" id="KW-0902">Two-component regulatory system</keyword>
<evidence type="ECO:0000259" key="12">
    <source>
        <dbReference type="PROSITE" id="PS50109"/>
    </source>
</evidence>
<dbReference type="PANTHER" id="PTHR45436">
    <property type="entry name" value="SENSOR HISTIDINE KINASE YKOH"/>
    <property type="match status" value="1"/>
</dbReference>
<dbReference type="Pfam" id="PF00512">
    <property type="entry name" value="HisKA"/>
    <property type="match status" value="1"/>
</dbReference>
<name>A0ABP8ENT5_9MICO</name>
<dbReference type="SUPFAM" id="SSF158472">
    <property type="entry name" value="HAMP domain-like"/>
    <property type="match status" value="1"/>
</dbReference>
<evidence type="ECO:0000256" key="4">
    <source>
        <dbReference type="ARBA" id="ARBA00022553"/>
    </source>
</evidence>
<evidence type="ECO:0000256" key="7">
    <source>
        <dbReference type="ARBA" id="ARBA00022777"/>
    </source>
</evidence>